<evidence type="ECO:0000256" key="2">
    <source>
        <dbReference type="ARBA" id="ARBA00022670"/>
    </source>
</evidence>
<evidence type="ECO:0000256" key="3">
    <source>
        <dbReference type="ARBA" id="ARBA00022750"/>
    </source>
</evidence>
<organism evidence="5">
    <name type="scientific">marine sediment metagenome</name>
    <dbReference type="NCBI Taxonomy" id="412755"/>
    <lineage>
        <taxon>unclassified sequences</taxon>
        <taxon>metagenomes</taxon>
        <taxon>ecological metagenomes</taxon>
    </lineage>
</organism>
<protein>
    <submittedName>
        <fullName evidence="5">Uncharacterized protein</fullName>
    </submittedName>
</protein>
<dbReference type="EMBL" id="BARU01008704">
    <property type="protein sequence ID" value="GAH44305.1"/>
    <property type="molecule type" value="Genomic_DNA"/>
</dbReference>
<reference evidence="5" key="1">
    <citation type="journal article" date="2014" name="Front. Microbiol.">
        <title>High frequency of phylogenetically diverse reductive dehalogenase-homologous genes in deep subseafloor sedimentary metagenomes.</title>
        <authorList>
            <person name="Kawai M."/>
            <person name="Futagami T."/>
            <person name="Toyoda A."/>
            <person name="Takaki Y."/>
            <person name="Nishi S."/>
            <person name="Hori S."/>
            <person name="Arai W."/>
            <person name="Tsubouchi T."/>
            <person name="Morono Y."/>
            <person name="Uchiyama I."/>
            <person name="Ito T."/>
            <person name="Fujiyama A."/>
            <person name="Inagaki F."/>
            <person name="Takami H."/>
        </authorList>
    </citation>
    <scope>NUCLEOTIDE SEQUENCE</scope>
    <source>
        <strain evidence="5">Expedition CK06-06</strain>
    </source>
</reference>
<keyword evidence="4" id="KW-0378">Hydrolase</keyword>
<comment type="similarity">
    <text evidence="1">Belongs to the peptidase A31 family.</text>
</comment>
<proteinExistence type="inferred from homology"/>
<dbReference type="PANTHER" id="PTHR30302">
    <property type="entry name" value="HYDROGENASE 1 MATURATION PROTEASE"/>
    <property type="match status" value="1"/>
</dbReference>
<dbReference type="GO" id="GO:0008047">
    <property type="term" value="F:enzyme activator activity"/>
    <property type="evidence" value="ECO:0007669"/>
    <property type="project" value="InterPro"/>
</dbReference>
<evidence type="ECO:0000313" key="5">
    <source>
        <dbReference type="EMBL" id="GAH44305.1"/>
    </source>
</evidence>
<evidence type="ECO:0000256" key="4">
    <source>
        <dbReference type="ARBA" id="ARBA00022801"/>
    </source>
</evidence>
<keyword evidence="3" id="KW-0064">Aspartyl protease</keyword>
<evidence type="ECO:0000256" key="1">
    <source>
        <dbReference type="ARBA" id="ARBA00006814"/>
    </source>
</evidence>
<dbReference type="InterPro" id="IPR000671">
    <property type="entry name" value="Peptidase_A31"/>
</dbReference>
<dbReference type="GO" id="GO:0004190">
    <property type="term" value="F:aspartic-type endopeptidase activity"/>
    <property type="evidence" value="ECO:0007669"/>
    <property type="project" value="UniProtKB-KW"/>
</dbReference>
<dbReference type="SUPFAM" id="SSF53163">
    <property type="entry name" value="HybD-like"/>
    <property type="match status" value="1"/>
</dbReference>
<keyword evidence="2" id="KW-0645">Protease</keyword>
<sequence length="103" mass="11398">MGIGNEDNGDDAVGLYVLMSLQLANLPDWVTNFYCERVPEHFLGKIAKLGPNRILLLDAADMKEIPGAIAIFSKELISQGFHLSTHNLSLTMLEEFLKPDVPD</sequence>
<feature type="non-terminal residue" evidence="5">
    <location>
        <position position="103"/>
    </location>
</feature>
<dbReference type="AlphaFoldDB" id="X1GHJ0"/>
<dbReference type="NCBIfam" id="TIGR00072">
    <property type="entry name" value="hydrog_prot"/>
    <property type="match status" value="1"/>
</dbReference>
<gene>
    <name evidence="5" type="ORF">S03H2_16946</name>
</gene>
<dbReference type="Gene3D" id="3.40.50.1450">
    <property type="entry name" value="HybD-like"/>
    <property type="match status" value="1"/>
</dbReference>
<name>X1GHJ0_9ZZZZ</name>
<dbReference type="GO" id="GO:0016485">
    <property type="term" value="P:protein processing"/>
    <property type="evidence" value="ECO:0007669"/>
    <property type="project" value="TreeGrafter"/>
</dbReference>
<comment type="caution">
    <text evidence="5">The sequence shown here is derived from an EMBL/GenBank/DDBJ whole genome shotgun (WGS) entry which is preliminary data.</text>
</comment>
<dbReference type="Pfam" id="PF01750">
    <property type="entry name" value="HycI"/>
    <property type="match status" value="1"/>
</dbReference>
<accession>X1GHJ0</accession>
<dbReference type="InterPro" id="IPR023430">
    <property type="entry name" value="Pept_HybD-like_dom_sf"/>
</dbReference>
<dbReference type="PANTHER" id="PTHR30302:SF1">
    <property type="entry name" value="HYDROGENASE 2 MATURATION PROTEASE"/>
    <property type="match status" value="1"/>
</dbReference>